<sequence length="581" mass="60420">MRTLVLGGTRSGKSARAESLLAGPSHVRYLATGAVPTGDDQAWSERVQAHRDRRGARYTTVESLDLAGLLRADPDAATLVDDLGNWVTGLLDAADAWDDEAVDLAAEITELRDAVAEFRGQLVIVSPEVGLSVVPATATGRRFQDLLGAVNAAVAGACENVELVVAGRILAPLPADRTALPADRTALPDDRAETRSPARNPEPEELGRSERPQGSVKAPKIPETAARRELDPTDAEVFEVVDLPDEDVAESARRRLLTLTKPPNSLGRLEDIGVWISSCQGVCPPKAIRSPQIVVFAGDHGVAREGVSAFPPEVTAQMVTNIAEGGAAINVLARRAGAAVQVLDMSVDSDDADPVVARYKVRRSTGDLRRGEAMTLAEARRAVAAGRAVADDLVDAGADLLIAGDMGIGNTTPAAVLTGTITGKEPVVVVGRGTGVDDAGWIRKTAAIRDGLRFGRRHRHDPLSLLAAVAGPDLAAMAGFLAQAALRKTPVILDGMVVTSAALVANSLAPGASAWWCAGHRSTEPAHGFALAELGLEPILDLSMRLGEGSGAATALPVVADAVDILIDMATFGDAGVDDGS</sequence>
<evidence type="ECO:0000256" key="4">
    <source>
        <dbReference type="ARBA" id="ARBA00011991"/>
    </source>
</evidence>
<reference evidence="14" key="1">
    <citation type="journal article" date="2019" name="Int. J. Syst. Evol. Microbiol.">
        <title>The Global Catalogue of Microorganisms (GCM) 10K type strain sequencing project: providing services to taxonomists for standard genome sequencing and annotation.</title>
        <authorList>
            <consortium name="The Broad Institute Genomics Platform"/>
            <consortium name="The Broad Institute Genome Sequencing Center for Infectious Disease"/>
            <person name="Wu L."/>
            <person name="Ma J."/>
        </authorList>
    </citation>
    <scope>NUCLEOTIDE SEQUENCE [LARGE SCALE GENOMIC DNA]</scope>
    <source>
        <strain evidence="14">JCM 16923</strain>
    </source>
</reference>
<dbReference type="InterPro" id="IPR003203">
    <property type="entry name" value="CobU/CobP"/>
</dbReference>
<dbReference type="Gene3D" id="3.40.50.300">
    <property type="entry name" value="P-loop containing nucleotide triphosphate hydrolases"/>
    <property type="match status" value="1"/>
</dbReference>
<organism evidence="13 14">
    <name type="scientific">Gordonia caeni</name>
    <dbReference type="NCBI Taxonomy" id="1007097"/>
    <lineage>
        <taxon>Bacteria</taxon>
        <taxon>Bacillati</taxon>
        <taxon>Actinomycetota</taxon>
        <taxon>Actinomycetes</taxon>
        <taxon>Mycobacteriales</taxon>
        <taxon>Gordoniaceae</taxon>
        <taxon>Gordonia</taxon>
    </lineage>
</organism>
<dbReference type="RefSeq" id="WP_344784228.1">
    <property type="nucleotide sequence ID" value="NZ_BAAAZW010000007.1"/>
</dbReference>
<comment type="caution">
    <text evidence="13">The sequence shown here is derived from an EMBL/GenBank/DDBJ whole genome shotgun (WGS) entry which is preliminary data.</text>
</comment>
<evidence type="ECO:0000256" key="3">
    <source>
        <dbReference type="ARBA" id="ARBA00007110"/>
    </source>
</evidence>
<dbReference type="InterPro" id="IPR003200">
    <property type="entry name" value="Nict_dMeBzImd_PRibTrfase"/>
</dbReference>
<dbReference type="InterPro" id="IPR036087">
    <property type="entry name" value="Nict_dMeBzImd_PRibTrfase_sf"/>
</dbReference>
<dbReference type="EC" id="2.4.2.21" evidence="4 11"/>
<dbReference type="HAMAP" id="MF_00230">
    <property type="entry name" value="CobT"/>
    <property type="match status" value="1"/>
</dbReference>
<dbReference type="InterPro" id="IPR027417">
    <property type="entry name" value="P-loop_NTPase"/>
</dbReference>
<evidence type="ECO:0000256" key="12">
    <source>
        <dbReference type="SAM" id="MobiDB-lite"/>
    </source>
</evidence>
<dbReference type="CDD" id="cd02439">
    <property type="entry name" value="DMB-PRT_CobT"/>
    <property type="match status" value="1"/>
</dbReference>
<evidence type="ECO:0000256" key="7">
    <source>
        <dbReference type="ARBA" id="ARBA00022676"/>
    </source>
</evidence>
<dbReference type="NCBIfam" id="NF000996">
    <property type="entry name" value="PRK00105.1"/>
    <property type="match status" value="1"/>
</dbReference>
<dbReference type="Pfam" id="PF02283">
    <property type="entry name" value="CobU"/>
    <property type="match status" value="1"/>
</dbReference>
<evidence type="ECO:0000256" key="9">
    <source>
        <dbReference type="ARBA" id="ARBA00030686"/>
    </source>
</evidence>
<dbReference type="SUPFAM" id="SSF52540">
    <property type="entry name" value="P-loop containing nucleoside triphosphate hydrolases"/>
    <property type="match status" value="1"/>
</dbReference>
<keyword evidence="7 11" id="KW-0328">Glycosyltransferase</keyword>
<dbReference type="EMBL" id="BAAAZW010000007">
    <property type="protein sequence ID" value="GAA3963719.1"/>
    <property type="molecule type" value="Genomic_DNA"/>
</dbReference>
<dbReference type="Gene3D" id="3.40.50.10210">
    <property type="match status" value="1"/>
</dbReference>
<comment type="similarity">
    <text evidence="3 11">Belongs to the CobT family.</text>
</comment>
<dbReference type="InterPro" id="IPR023195">
    <property type="entry name" value="Nict_dMeBzImd_PRibTrfase_N"/>
</dbReference>
<feature type="compositionally biased region" description="Basic and acidic residues" evidence="12">
    <location>
        <begin position="186"/>
        <end position="211"/>
    </location>
</feature>
<evidence type="ECO:0000313" key="13">
    <source>
        <dbReference type="EMBL" id="GAA3963719.1"/>
    </source>
</evidence>
<comment type="pathway">
    <text evidence="2 11">Nucleoside biosynthesis; alpha-ribazole biosynthesis; alpha-ribazole from 5,6-dimethylbenzimidazole: step 1/2.</text>
</comment>
<dbReference type="PANTHER" id="PTHR43463">
    <property type="entry name" value="NICOTINATE-NUCLEOTIDE--DIMETHYLBENZIMIDAZOLE PHOSPHORIBOSYLTRANSFERASE"/>
    <property type="match status" value="1"/>
</dbReference>
<evidence type="ECO:0000256" key="8">
    <source>
        <dbReference type="ARBA" id="ARBA00022679"/>
    </source>
</evidence>
<evidence type="ECO:0000256" key="11">
    <source>
        <dbReference type="HAMAP-Rule" id="MF_00230"/>
    </source>
</evidence>
<dbReference type="SUPFAM" id="SSF52733">
    <property type="entry name" value="Nicotinate mononucleotide:5,6-dimethylbenzimidazole phosphoribosyltransferase (CobT)"/>
    <property type="match status" value="1"/>
</dbReference>
<feature type="region of interest" description="Disordered" evidence="12">
    <location>
        <begin position="180"/>
        <end position="232"/>
    </location>
</feature>
<evidence type="ECO:0000256" key="6">
    <source>
        <dbReference type="ARBA" id="ARBA00022573"/>
    </source>
</evidence>
<dbReference type="Proteomes" id="UP001418444">
    <property type="component" value="Unassembled WGS sequence"/>
</dbReference>
<dbReference type="Pfam" id="PF02277">
    <property type="entry name" value="DBI_PRT"/>
    <property type="match status" value="1"/>
</dbReference>
<keyword evidence="8 11" id="KW-0808">Transferase</keyword>
<evidence type="ECO:0000256" key="2">
    <source>
        <dbReference type="ARBA" id="ARBA00005049"/>
    </source>
</evidence>
<proteinExistence type="inferred from homology"/>
<comment type="catalytic activity">
    <reaction evidence="10 11">
        <text>5,6-dimethylbenzimidazole + nicotinate beta-D-ribonucleotide = alpha-ribazole 5'-phosphate + nicotinate + H(+)</text>
        <dbReference type="Rhea" id="RHEA:11196"/>
        <dbReference type="ChEBI" id="CHEBI:15378"/>
        <dbReference type="ChEBI" id="CHEBI:15890"/>
        <dbReference type="ChEBI" id="CHEBI:32544"/>
        <dbReference type="ChEBI" id="CHEBI:57502"/>
        <dbReference type="ChEBI" id="CHEBI:57918"/>
        <dbReference type="EC" id="2.4.2.21"/>
    </reaction>
</comment>
<keyword evidence="14" id="KW-1185">Reference proteome</keyword>
<evidence type="ECO:0000256" key="10">
    <source>
        <dbReference type="ARBA" id="ARBA00047340"/>
    </source>
</evidence>
<dbReference type="PANTHER" id="PTHR43463:SF1">
    <property type="entry name" value="NICOTINATE-NUCLEOTIDE--DIMETHYLBENZIMIDAZOLE PHOSPHORIBOSYLTRANSFERASE"/>
    <property type="match status" value="1"/>
</dbReference>
<accession>A0ABP7PD95</accession>
<comment type="function">
    <text evidence="1 11">Catalyzes the synthesis of alpha-ribazole-5'-phosphate from nicotinate mononucleotide (NAMN) and 5,6-dimethylbenzimidazole (DMB).</text>
</comment>
<evidence type="ECO:0000256" key="1">
    <source>
        <dbReference type="ARBA" id="ARBA00002197"/>
    </source>
</evidence>
<name>A0ABP7PD95_9ACTN</name>
<gene>
    <name evidence="11" type="primary">cobT</name>
    <name evidence="13" type="ORF">GCM10022231_25010</name>
</gene>
<keyword evidence="6 11" id="KW-0169">Cobalamin biosynthesis</keyword>
<dbReference type="Gene3D" id="1.10.1610.10">
    <property type="match status" value="1"/>
</dbReference>
<evidence type="ECO:0000313" key="14">
    <source>
        <dbReference type="Proteomes" id="UP001418444"/>
    </source>
</evidence>
<feature type="active site" description="Proton acceptor" evidence="11">
    <location>
        <position position="548"/>
    </location>
</feature>
<protein>
    <recommendedName>
        <fullName evidence="5 11">Nicotinate-nucleotide--dimethylbenzimidazole phosphoribosyltransferase</fullName>
        <shortName evidence="11">NN:DBI PRT</shortName>
        <ecNumber evidence="4 11">2.4.2.21</ecNumber>
    </recommendedName>
    <alternativeName>
        <fullName evidence="9 11">N(1)-alpha-phosphoribosyltransferase</fullName>
    </alternativeName>
</protein>
<dbReference type="NCBIfam" id="TIGR03160">
    <property type="entry name" value="cobT_DBIPRT"/>
    <property type="match status" value="1"/>
</dbReference>
<dbReference type="InterPro" id="IPR017846">
    <property type="entry name" value="Nict_dMeBzImd_PRibTrfase_bact"/>
</dbReference>
<evidence type="ECO:0000256" key="5">
    <source>
        <dbReference type="ARBA" id="ARBA00015486"/>
    </source>
</evidence>